<keyword evidence="6" id="KW-0677">Repeat</keyword>
<evidence type="ECO:0000256" key="4">
    <source>
        <dbReference type="ARBA" id="ARBA00022475"/>
    </source>
</evidence>
<evidence type="ECO:0000256" key="3">
    <source>
        <dbReference type="ARBA" id="ARBA00022427"/>
    </source>
</evidence>
<evidence type="ECO:0000256" key="5">
    <source>
        <dbReference type="ARBA" id="ARBA00022553"/>
    </source>
</evidence>
<reference evidence="11" key="2">
    <citation type="submission" date="2025-09" db="UniProtKB">
        <authorList>
            <consortium name="Ensembl"/>
        </authorList>
    </citation>
    <scope>IDENTIFICATION</scope>
</reference>
<keyword evidence="8" id="KW-0472">Membrane</keyword>
<dbReference type="PANTHER" id="PTHR19964">
    <property type="entry name" value="MULTIPLE PDZ DOMAIN PROTEIN"/>
    <property type="match status" value="1"/>
</dbReference>
<dbReference type="Gene3D" id="1.10.287.650">
    <property type="entry name" value="L27 domain"/>
    <property type="match status" value="1"/>
</dbReference>
<dbReference type="SUPFAM" id="SSF101288">
    <property type="entry name" value="L27 domain"/>
    <property type="match status" value="1"/>
</dbReference>
<dbReference type="GO" id="GO:0005737">
    <property type="term" value="C:cytoplasm"/>
    <property type="evidence" value="ECO:0007669"/>
    <property type="project" value="TreeGrafter"/>
</dbReference>
<evidence type="ECO:0000313" key="12">
    <source>
        <dbReference type="Proteomes" id="UP000694549"/>
    </source>
</evidence>
<dbReference type="GO" id="GO:0120192">
    <property type="term" value="P:tight junction assembly"/>
    <property type="evidence" value="ECO:0007669"/>
    <property type="project" value="TreeGrafter"/>
</dbReference>
<organism evidence="11 12">
    <name type="scientific">Anas zonorhyncha</name>
    <name type="common">Eastern spot-billed duck</name>
    <dbReference type="NCBI Taxonomy" id="75864"/>
    <lineage>
        <taxon>Eukaryota</taxon>
        <taxon>Metazoa</taxon>
        <taxon>Chordata</taxon>
        <taxon>Craniata</taxon>
        <taxon>Vertebrata</taxon>
        <taxon>Euteleostomi</taxon>
        <taxon>Archelosauria</taxon>
        <taxon>Archosauria</taxon>
        <taxon>Dinosauria</taxon>
        <taxon>Saurischia</taxon>
        <taxon>Theropoda</taxon>
        <taxon>Coelurosauria</taxon>
        <taxon>Aves</taxon>
        <taxon>Neognathae</taxon>
        <taxon>Galloanserae</taxon>
        <taxon>Anseriformes</taxon>
        <taxon>Anatidae</taxon>
        <taxon>Anatinae</taxon>
        <taxon>Anas</taxon>
    </lineage>
</organism>
<dbReference type="InterPro" id="IPR051342">
    <property type="entry name" value="PDZ_scaffold"/>
</dbReference>
<reference evidence="11" key="1">
    <citation type="submission" date="2025-08" db="UniProtKB">
        <authorList>
            <consortium name="Ensembl"/>
        </authorList>
    </citation>
    <scope>IDENTIFICATION</scope>
</reference>
<feature type="domain" description="L27" evidence="10">
    <location>
        <begin position="3"/>
        <end position="63"/>
    </location>
</feature>
<protein>
    <recommendedName>
        <fullName evidence="13">PDZ domain-containing protein</fullName>
    </recommendedName>
</protein>
<dbReference type="InterPro" id="IPR036892">
    <property type="entry name" value="L27_dom_sf"/>
</dbReference>
<name>A0A8B9VZS7_9AVES</name>
<dbReference type="SMART" id="SM00569">
    <property type="entry name" value="L27"/>
    <property type="match status" value="1"/>
</dbReference>
<evidence type="ECO:0000256" key="6">
    <source>
        <dbReference type="ARBA" id="ARBA00022737"/>
    </source>
</evidence>
<evidence type="ECO:0008006" key="13">
    <source>
        <dbReference type="Google" id="ProtNLM"/>
    </source>
</evidence>
<evidence type="ECO:0000313" key="11">
    <source>
        <dbReference type="Ensembl" id="ENSAZOP00000029484.1"/>
    </source>
</evidence>
<dbReference type="Pfam" id="PF00595">
    <property type="entry name" value="PDZ"/>
    <property type="match status" value="1"/>
</dbReference>
<dbReference type="InterPro" id="IPR004172">
    <property type="entry name" value="L27_dom"/>
</dbReference>
<evidence type="ECO:0000259" key="10">
    <source>
        <dbReference type="PROSITE" id="PS51022"/>
    </source>
</evidence>
<dbReference type="InterPro" id="IPR015132">
    <property type="entry name" value="L27_2"/>
</dbReference>
<dbReference type="GO" id="GO:0016324">
    <property type="term" value="C:apical plasma membrane"/>
    <property type="evidence" value="ECO:0007669"/>
    <property type="project" value="UniProtKB-SubCell"/>
</dbReference>
<dbReference type="Pfam" id="PF09045">
    <property type="entry name" value="L27_2"/>
    <property type="match status" value="1"/>
</dbReference>
<sequence>LLCGADKQQVLQILDRLQAKLREKRDAQHNENLTVLRNTLRSPLFNQILTLQQSIKQLKEQVMFADKSVAAGSVCIPRSSPEPRASTFNPNLGVNEFNAIIQKMAKGRQIESIKIEKPSVGGLGFSVVALKNHSLGEVGIFVKEVQPGSIADSWHETNAVLGIMFKENVSRFQVTGVTF</sequence>
<proteinExistence type="predicted"/>
<feature type="domain" description="PDZ" evidence="9">
    <location>
        <begin position="112"/>
        <end position="179"/>
    </location>
</feature>
<dbReference type="Gene3D" id="2.30.42.10">
    <property type="match status" value="1"/>
</dbReference>
<keyword evidence="3" id="KW-0796">Tight junction</keyword>
<evidence type="ECO:0000256" key="1">
    <source>
        <dbReference type="ARBA" id="ARBA00004221"/>
    </source>
</evidence>
<dbReference type="PROSITE" id="PS50106">
    <property type="entry name" value="PDZ"/>
    <property type="match status" value="1"/>
</dbReference>
<comment type="subcellular location">
    <subcellularLocation>
        <location evidence="1">Apical cell membrane</location>
    </subcellularLocation>
    <subcellularLocation>
        <location evidence="2">Cell junction</location>
        <location evidence="2">Tight junction</location>
    </subcellularLocation>
</comment>
<evidence type="ECO:0000256" key="7">
    <source>
        <dbReference type="ARBA" id="ARBA00022949"/>
    </source>
</evidence>
<dbReference type="Proteomes" id="UP000694549">
    <property type="component" value="Unplaced"/>
</dbReference>
<dbReference type="PROSITE" id="PS51022">
    <property type="entry name" value="L27"/>
    <property type="match status" value="1"/>
</dbReference>
<dbReference type="Ensembl" id="ENSAZOT00000031546.1">
    <property type="protein sequence ID" value="ENSAZOP00000029484.1"/>
    <property type="gene ID" value="ENSAZOG00000018464.1"/>
</dbReference>
<keyword evidence="7" id="KW-0965">Cell junction</keyword>
<dbReference type="InterPro" id="IPR001478">
    <property type="entry name" value="PDZ"/>
</dbReference>
<dbReference type="InterPro" id="IPR036034">
    <property type="entry name" value="PDZ_sf"/>
</dbReference>
<evidence type="ECO:0000256" key="8">
    <source>
        <dbReference type="ARBA" id="ARBA00023136"/>
    </source>
</evidence>
<dbReference type="GO" id="GO:0005923">
    <property type="term" value="C:bicellular tight junction"/>
    <property type="evidence" value="ECO:0007669"/>
    <property type="project" value="UniProtKB-SubCell"/>
</dbReference>
<evidence type="ECO:0000256" key="2">
    <source>
        <dbReference type="ARBA" id="ARBA00004435"/>
    </source>
</evidence>
<dbReference type="AlphaFoldDB" id="A0A8B9VZS7"/>
<keyword evidence="12" id="KW-1185">Reference proteome</keyword>
<keyword evidence="4" id="KW-1003">Cell membrane</keyword>
<evidence type="ECO:0000259" key="9">
    <source>
        <dbReference type="PROSITE" id="PS50106"/>
    </source>
</evidence>
<keyword evidence="5" id="KW-0597">Phosphoprotein</keyword>
<dbReference type="SUPFAM" id="SSF50156">
    <property type="entry name" value="PDZ domain-like"/>
    <property type="match status" value="1"/>
</dbReference>
<dbReference type="PANTHER" id="PTHR19964:SF11">
    <property type="entry name" value="INAD-LIKE PROTEIN"/>
    <property type="match status" value="1"/>
</dbReference>
<accession>A0A8B9VZS7</accession>